<reference evidence="2" key="2">
    <citation type="submission" date="2022-09" db="EMBL/GenBank/DDBJ databases">
        <title>Biosynthetic gene clusters of Dactylosporangioum fulvum.</title>
        <authorList>
            <person name="Caradec T."/>
        </authorList>
    </citation>
    <scope>NUCLEOTIDE SEQUENCE</scope>
    <source>
        <strain evidence="2">NRRL B-16292</strain>
    </source>
</reference>
<evidence type="ECO:0000259" key="1">
    <source>
        <dbReference type="Pfam" id="PF20254"/>
    </source>
</evidence>
<dbReference type="Proteomes" id="UP001059617">
    <property type="component" value="Chromosome"/>
</dbReference>
<evidence type="ECO:0000313" key="2">
    <source>
        <dbReference type="EMBL" id="UWP84959.1"/>
    </source>
</evidence>
<dbReference type="EMBL" id="CP073720">
    <property type="protein sequence ID" value="UWP84959.1"/>
    <property type="molecule type" value="Genomic_DNA"/>
</dbReference>
<sequence>MPAYADATSCTPGATLRFTLLDPVPDDGPDTVTVHDATDDRAVLTAEVTGPAWALVIPDDWPSSLYRAVFRRHADEVYFVVRRPAGRPAARILVSVPFATWQAYNRSGVPGEGLYYAEEPTRAVRVPFDRPGGGPPPERWEEGLLRWLRPAGYRADFCSNLDLHTGGPDLLAGYRLLVVNGHDEYWSKEMRDAVEAFTAAGGNVAYFAANTAYWQARFEDGGRTMVCYRDAVRDPLAATDPARTTVEWAAAPVHRPENTMTGVSYRHGAGAWGDFMDVMKETDYTARFTDHWVFAGTGLRDGDRFALGAVGYETDAALFEERGGVPRATGRDGTPPSFVILATADLRHWRRFGQGGHATMGMFRLGAGTVFNAATVNWGNTIADPVVDRITRNVLDRLSAPPVPGRWDVIGRAPRLRSMVACEHTFWGLLGDGSLVARAAGPQNLPWHPVDAGAAPEPDPPVCLAAPREAVCGMPVGLYAVTGRGRLLYRDPTAGPAPWSEVGAGPGAGSAAGPVTALASADGTLFAVTAGDRLWCLPLARLAEGDRTWRPAGGAGGTVALTAASGLLLAADRRGRLRYRAPAPDPVPWTDLGTAAGHTVAGYDGRVVAVTTGGLLEWREIAPIRGVEKPRPRSSS</sequence>
<evidence type="ECO:0000313" key="3">
    <source>
        <dbReference type="Proteomes" id="UP001059617"/>
    </source>
</evidence>
<dbReference type="InterPro" id="IPR046540">
    <property type="entry name" value="DMFA2_C"/>
</dbReference>
<proteinExistence type="predicted"/>
<keyword evidence="3" id="KW-1185">Reference proteome</keyword>
<dbReference type="RefSeq" id="WP_259862976.1">
    <property type="nucleotide sequence ID" value="NZ_CP073720.1"/>
</dbReference>
<dbReference type="Pfam" id="PF20254">
    <property type="entry name" value="DMFA2_C"/>
    <property type="match status" value="1"/>
</dbReference>
<feature type="domain" description="N,N-dimethylformamidase beta subunit-like C-terminal" evidence="1">
    <location>
        <begin position="51"/>
        <end position="383"/>
    </location>
</feature>
<protein>
    <recommendedName>
        <fullName evidence="1">N,N-dimethylformamidase beta subunit-like C-terminal domain-containing protein</fullName>
    </recommendedName>
</protein>
<gene>
    <name evidence="2" type="ORF">Dfulv_12315</name>
</gene>
<name>A0ABY5W7F9_9ACTN</name>
<accession>A0ABY5W7F9</accession>
<dbReference type="Gene3D" id="2.115.10.10">
    <property type="entry name" value="Tachylectin 2"/>
    <property type="match status" value="1"/>
</dbReference>
<organism evidence="2 3">
    <name type="scientific">Dactylosporangium fulvum</name>
    <dbReference type="NCBI Taxonomy" id="53359"/>
    <lineage>
        <taxon>Bacteria</taxon>
        <taxon>Bacillati</taxon>
        <taxon>Actinomycetota</taxon>
        <taxon>Actinomycetes</taxon>
        <taxon>Micromonosporales</taxon>
        <taxon>Micromonosporaceae</taxon>
        <taxon>Dactylosporangium</taxon>
    </lineage>
</organism>
<reference evidence="2" key="1">
    <citation type="submission" date="2021-04" db="EMBL/GenBank/DDBJ databases">
        <authorList>
            <person name="Hartkoorn R.C."/>
            <person name="Beaudoing E."/>
            <person name="Hot D."/>
        </authorList>
    </citation>
    <scope>NUCLEOTIDE SEQUENCE</scope>
    <source>
        <strain evidence="2">NRRL B-16292</strain>
    </source>
</reference>